<organism evidence="2 3">
    <name type="scientific">Trichinella pseudospiralis</name>
    <name type="common">Parasitic roundworm</name>
    <dbReference type="NCBI Taxonomy" id="6337"/>
    <lineage>
        <taxon>Eukaryota</taxon>
        <taxon>Metazoa</taxon>
        <taxon>Ecdysozoa</taxon>
        <taxon>Nematoda</taxon>
        <taxon>Enoplea</taxon>
        <taxon>Dorylaimia</taxon>
        <taxon>Trichinellida</taxon>
        <taxon>Trichinellidae</taxon>
        <taxon>Trichinella</taxon>
    </lineage>
</organism>
<gene>
    <name evidence="2" type="ORF">T4D_9806</name>
</gene>
<feature type="signal peptide" evidence="1">
    <location>
        <begin position="1"/>
        <end position="16"/>
    </location>
</feature>
<keyword evidence="3" id="KW-1185">Reference proteome</keyword>
<evidence type="ECO:0000313" key="3">
    <source>
        <dbReference type="Proteomes" id="UP000054995"/>
    </source>
</evidence>
<evidence type="ECO:0000256" key="1">
    <source>
        <dbReference type="SAM" id="SignalP"/>
    </source>
</evidence>
<dbReference type="Proteomes" id="UP000054995">
    <property type="component" value="Unassembled WGS sequence"/>
</dbReference>
<evidence type="ECO:0000313" key="2">
    <source>
        <dbReference type="EMBL" id="KRY84638.1"/>
    </source>
</evidence>
<sequence>MLFIDIGIFILAKIISLMTELNKDGKNDNPTIWQHHLSLCVRCSTVARLHNLELWKIEH</sequence>
<name>A0A0V1FFB2_TRIPS</name>
<dbReference type="EMBL" id="JYDT01000110">
    <property type="protein sequence ID" value="KRY84638.1"/>
    <property type="molecule type" value="Genomic_DNA"/>
</dbReference>
<keyword evidence="1" id="KW-0732">Signal</keyword>
<accession>A0A0V1FFB2</accession>
<protein>
    <submittedName>
        <fullName evidence="2">Uncharacterized protein</fullName>
    </submittedName>
</protein>
<dbReference type="OrthoDB" id="10459522at2759"/>
<dbReference type="AlphaFoldDB" id="A0A0V1FFB2"/>
<comment type="caution">
    <text evidence="2">The sequence shown here is derived from an EMBL/GenBank/DDBJ whole genome shotgun (WGS) entry which is preliminary data.</text>
</comment>
<reference evidence="2 3" key="1">
    <citation type="submission" date="2015-01" db="EMBL/GenBank/DDBJ databases">
        <title>Evolution of Trichinella species and genotypes.</title>
        <authorList>
            <person name="Korhonen P.K."/>
            <person name="Edoardo P."/>
            <person name="Giuseppe L.R."/>
            <person name="Gasser R.B."/>
        </authorList>
    </citation>
    <scope>NUCLEOTIDE SEQUENCE [LARGE SCALE GENOMIC DNA]</scope>
    <source>
        <strain evidence="2">ISS470</strain>
    </source>
</reference>
<feature type="chain" id="PRO_5006877939" evidence="1">
    <location>
        <begin position="17"/>
        <end position="59"/>
    </location>
</feature>
<proteinExistence type="predicted"/>